<feature type="compositionally biased region" description="Low complexity" evidence="4">
    <location>
        <begin position="283"/>
        <end position="294"/>
    </location>
</feature>
<dbReference type="InterPro" id="IPR011989">
    <property type="entry name" value="ARM-like"/>
</dbReference>
<dbReference type="PANTHER" id="PTHR15245">
    <property type="entry name" value="SYMPLEKIN-RELATED"/>
    <property type="match status" value="1"/>
</dbReference>
<evidence type="ECO:0000256" key="2">
    <source>
        <dbReference type="ARBA" id="ARBA00022664"/>
    </source>
</evidence>
<evidence type="ECO:0000256" key="4">
    <source>
        <dbReference type="SAM" id="MobiDB-lite"/>
    </source>
</evidence>
<evidence type="ECO:0000313" key="7">
    <source>
        <dbReference type="Proteomes" id="UP001497623"/>
    </source>
</evidence>
<evidence type="ECO:0000256" key="1">
    <source>
        <dbReference type="ARBA" id="ARBA00004123"/>
    </source>
</evidence>
<feature type="domain" description="Symplekin/Pta1 N-terminal" evidence="5">
    <location>
        <begin position="38"/>
        <end position="222"/>
    </location>
</feature>
<comment type="subcellular location">
    <subcellularLocation>
        <location evidence="1">Nucleus</location>
    </subcellularLocation>
</comment>
<dbReference type="Proteomes" id="UP001497623">
    <property type="component" value="Unassembled WGS sequence"/>
</dbReference>
<feature type="compositionally biased region" description="Low complexity" evidence="4">
    <location>
        <begin position="338"/>
        <end position="354"/>
    </location>
</feature>
<dbReference type="AlphaFoldDB" id="A0AAV2SLB5"/>
<dbReference type="EMBL" id="CAXKWB010078681">
    <property type="protein sequence ID" value="CAL4202936.1"/>
    <property type="molecule type" value="Genomic_DNA"/>
</dbReference>
<evidence type="ECO:0000256" key="3">
    <source>
        <dbReference type="ARBA" id="ARBA00023242"/>
    </source>
</evidence>
<dbReference type="GO" id="GO:0005847">
    <property type="term" value="C:mRNA cleavage and polyadenylation specificity factor complex"/>
    <property type="evidence" value="ECO:0007669"/>
    <property type="project" value="TreeGrafter"/>
</dbReference>
<name>A0AAV2SLB5_MEGNR</name>
<dbReference type="PANTHER" id="PTHR15245:SF20">
    <property type="entry name" value="SYMPLEKIN"/>
    <property type="match status" value="1"/>
</dbReference>
<protein>
    <recommendedName>
        <fullName evidence="5">Symplekin/Pta1 N-terminal domain-containing protein</fullName>
    </recommendedName>
</protein>
<feature type="region of interest" description="Disordered" evidence="4">
    <location>
        <begin position="237"/>
        <end position="299"/>
    </location>
</feature>
<sequence length="517" mass="56399">METENSSLKKDNYAMQYTQMIKEQGLISEVSTVLKFQDLSVVKRTIRVFANVYRHSLQLLAAGDLDEPTFSKAWPDVQDIGNELIEMLKNSENEGIIIHIVRFLEASVMAEILSDITRYPHIASKMENIINLKIKSVKDLLSLPYVGGSAFIVGIRSLITIACYKSNIRKEVVGLIRNLIAKPPPTLFDHHVRSLNKVLQRNLFRLLRREELPEERERLINMMVKVGVPRHMLSHWVPQSSGQKRSTASDSNCDVDSDNTTNAHKKRKCAITNSNSPPLPGFSQVSLPSQPSVSHGSYALPPGSQSNVCSGSPSAMLPGLNPALPAGTLPALPPGSPPALGSPSALSPGSHAVLPPLPPVLLLGSPPPPGSASAQSHRTIPASPSGTPPPLPPCSPPPPDSSQSLQERSHSVFISDVGNLSWKDSGHPHFDELKVIFSNIRSKKTSKEEIIYDLLENSDVIELVMTCIDKISDDHVEDDLMAKLAEAGDENTMRETLSVLLIKLLPKSIIDAINCDN</sequence>
<feature type="compositionally biased region" description="Polar residues" evidence="4">
    <location>
        <begin position="237"/>
        <end position="262"/>
    </location>
</feature>
<feature type="region of interest" description="Disordered" evidence="4">
    <location>
        <begin position="328"/>
        <end position="408"/>
    </location>
</feature>
<evidence type="ECO:0000259" key="5">
    <source>
        <dbReference type="Pfam" id="PF11935"/>
    </source>
</evidence>
<organism evidence="6 7">
    <name type="scientific">Meganyctiphanes norvegica</name>
    <name type="common">Northern krill</name>
    <name type="synonym">Thysanopoda norvegica</name>
    <dbReference type="NCBI Taxonomy" id="48144"/>
    <lineage>
        <taxon>Eukaryota</taxon>
        <taxon>Metazoa</taxon>
        <taxon>Ecdysozoa</taxon>
        <taxon>Arthropoda</taxon>
        <taxon>Crustacea</taxon>
        <taxon>Multicrustacea</taxon>
        <taxon>Malacostraca</taxon>
        <taxon>Eumalacostraca</taxon>
        <taxon>Eucarida</taxon>
        <taxon>Euphausiacea</taxon>
        <taxon>Euphausiidae</taxon>
        <taxon>Meganyctiphanes</taxon>
    </lineage>
</organism>
<dbReference type="InterPro" id="IPR021850">
    <property type="entry name" value="Symplekin/Pta1"/>
</dbReference>
<feature type="compositionally biased region" description="Pro residues" evidence="4">
    <location>
        <begin position="386"/>
        <end position="400"/>
    </location>
</feature>
<gene>
    <name evidence="6" type="ORF">MNOR_LOCUS37721</name>
</gene>
<accession>A0AAV2SLB5</accession>
<feature type="compositionally biased region" description="Pro residues" evidence="4">
    <location>
        <begin position="355"/>
        <end position="370"/>
    </location>
</feature>
<proteinExistence type="predicted"/>
<evidence type="ECO:0000313" key="6">
    <source>
        <dbReference type="EMBL" id="CAL4202936.1"/>
    </source>
</evidence>
<keyword evidence="3" id="KW-0539">Nucleus</keyword>
<dbReference type="Gene3D" id="1.25.10.10">
    <property type="entry name" value="Leucine-rich Repeat Variant"/>
    <property type="match status" value="1"/>
</dbReference>
<dbReference type="Pfam" id="PF11935">
    <property type="entry name" value="SYMPK_PTA1_N"/>
    <property type="match status" value="1"/>
</dbReference>
<reference evidence="6 7" key="1">
    <citation type="submission" date="2024-05" db="EMBL/GenBank/DDBJ databases">
        <authorList>
            <person name="Wallberg A."/>
        </authorList>
    </citation>
    <scope>NUCLEOTIDE SEQUENCE [LARGE SCALE GENOMIC DNA]</scope>
</reference>
<keyword evidence="7" id="KW-1185">Reference proteome</keyword>
<dbReference type="GO" id="GO:0006397">
    <property type="term" value="P:mRNA processing"/>
    <property type="evidence" value="ECO:0007669"/>
    <property type="project" value="UniProtKB-KW"/>
</dbReference>
<comment type="caution">
    <text evidence="6">The sequence shown here is derived from an EMBL/GenBank/DDBJ whole genome shotgun (WGS) entry which is preliminary data.</text>
</comment>
<keyword evidence="2" id="KW-0507">mRNA processing</keyword>
<dbReference type="InterPro" id="IPR032460">
    <property type="entry name" value="Symplekin/Pta1_N"/>
</dbReference>